<evidence type="ECO:0000313" key="2">
    <source>
        <dbReference type="Proteomes" id="UP000319483"/>
    </source>
</evidence>
<dbReference type="AlphaFoldDB" id="A0A1B9JJY2"/>
<dbReference type="GO" id="GO:0005829">
    <property type="term" value="C:cytosol"/>
    <property type="evidence" value="ECO:0007669"/>
    <property type="project" value="TreeGrafter"/>
</dbReference>
<dbReference type="GO" id="GO:0044010">
    <property type="term" value="P:single-species biofilm formation"/>
    <property type="evidence" value="ECO:0007669"/>
    <property type="project" value="TreeGrafter"/>
</dbReference>
<dbReference type="InterPro" id="IPR004375">
    <property type="entry name" value="NanQ/TabA/YiaL"/>
</dbReference>
<protein>
    <submittedName>
        <fullName evidence="1">YhcH/YjgK/YiaL family protein</fullName>
    </submittedName>
</protein>
<organism evidence="1 2">
    <name type="scientific">Gilliamella apicola</name>
    <dbReference type="NCBI Taxonomy" id="1196095"/>
    <lineage>
        <taxon>Bacteria</taxon>
        <taxon>Pseudomonadati</taxon>
        <taxon>Pseudomonadota</taxon>
        <taxon>Gammaproteobacteria</taxon>
        <taxon>Orbales</taxon>
        <taxon>Orbaceae</taxon>
        <taxon>Gilliamella</taxon>
    </lineage>
</organism>
<evidence type="ECO:0000313" key="1">
    <source>
        <dbReference type="EMBL" id="TSJ98455.1"/>
    </source>
</evidence>
<dbReference type="Proteomes" id="UP000319483">
    <property type="component" value="Unassembled WGS sequence"/>
</dbReference>
<dbReference type="SUPFAM" id="SSF51197">
    <property type="entry name" value="Clavaminate synthase-like"/>
    <property type="match status" value="1"/>
</dbReference>
<dbReference type="InterPro" id="IPR037012">
    <property type="entry name" value="NanQ/TabA/YiaL_sf"/>
</dbReference>
<dbReference type="NCBIfam" id="TIGR00022">
    <property type="entry name" value="YhcH/YjgK/YiaL family protein"/>
    <property type="match status" value="1"/>
</dbReference>
<proteinExistence type="predicted"/>
<dbReference type="PANTHER" id="PTHR34986">
    <property type="entry name" value="EVOLVED BETA-GALACTOSIDASE SUBUNIT BETA"/>
    <property type="match status" value="1"/>
</dbReference>
<dbReference type="RefSeq" id="WP_065738175.1">
    <property type="nucleotide sequence ID" value="NZ_CAMLAP010000050.1"/>
</dbReference>
<sequence>MIIGNIEHLDLTPYLPQKLKHAIELVKQQINDNTENGRYSIDGDKVFYMVSETLSRTQEEGKYEYHAKYIDIQIVLSGQEGMAVSTLPPHSEIIEDKLINGDIAFVKAPIEETMFVLQPKDFVIFYPYEVHKPLCIVGGKTEKIRKVVVKVSLD</sequence>
<name>A0A1B9JJY2_9GAMM</name>
<dbReference type="EMBL" id="VMHM01000010">
    <property type="protein sequence ID" value="TSJ98455.1"/>
    <property type="molecule type" value="Genomic_DNA"/>
</dbReference>
<dbReference type="OrthoDB" id="6196468at2"/>
<dbReference type="PANTHER" id="PTHR34986:SF4">
    <property type="entry name" value="EVOLVED BETA-GALACTOSIDASE SUBUNIT BETA-RELATED"/>
    <property type="match status" value="1"/>
</dbReference>
<comment type="caution">
    <text evidence="1">The sequence shown here is derived from an EMBL/GenBank/DDBJ whole genome shotgun (WGS) entry which is preliminary data.</text>
</comment>
<dbReference type="Gene3D" id="2.60.120.370">
    <property type="entry name" value="YhcH/YjgK/YiaL"/>
    <property type="match status" value="1"/>
</dbReference>
<reference evidence="1 2" key="1">
    <citation type="submission" date="2019-07" db="EMBL/GenBank/DDBJ databases">
        <title>Gilliamella genomes.</title>
        <authorList>
            <person name="Zheng H."/>
        </authorList>
    </citation>
    <scope>NUCLEOTIDE SEQUENCE [LARGE SCALE GENOMIC DNA]</scope>
    <source>
        <strain evidence="1 2">W8127</strain>
    </source>
</reference>
<accession>A0A1B9JJY2</accession>
<dbReference type="Pfam" id="PF04074">
    <property type="entry name" value="DUF386"/>
    <property type="match status" value="1"/>
</dbReference>
<gene>
    <name evidence="1" type="ORF">FPQ15_08055</name>
</gene>